<accession>Q2SC56</accession>
<evidence type="ECO:0000259" key="4">
    <source>
        <dbReference type="PROSITE" id="PS50043"/>
    </source>
</evidence>
<reference evidence="6 7" key="1">
    <citation type="journal article" date="2005" name="Nucleic Acids Res.">
        <title>Genomic blueprint of Hahella chejuensis, a marine microbe producing an algicidal agent.</title>
        <authorList>
            <person name="Jeong H."/>
            <person name="Yim J.H."/>
            <person name="Lee C."/>
            <person name="Choi S.-H."/>
            <person name="Park Y.K."/>
            <person name="Yoon S.H."/>
            <person name="Hur C.-G."/>
            <person name="Kang H.-Y."/>
            <person name="Kim D."/>
            <person name="Lee H.H."/>
            <person name="Park K.H."/>
            <person name="Park S.-H."/>
            <person name="Park H.-S."/>
            <person name="Lee H.K."/>
            <person name="Oh T.K."/>
            <person name="Kim J.F."/>
        </authorList>
    </citation>
    <scope>NUCLEOTIDE SEQUENCE [LARGE SCALE GENOMIC DNA]</scope>
    <source>
        <strain evidence="6 7">KCTC 2396</strain>
    </source>
</reference>
<evidence type="ECO:0000313" key="7">
    <source>
        <dbReference type="Proteomes" id="UP000000238"/>
    </source>
</evidence>
<feature type="domain" description="HTH luxR-type" evidence="4">
    <location>
        <begin position="154"/>
        <end position="219"/>
    </location>
</feature>
<dbReference type="GO" id="GO:0003677">
    <property type="term" value="F:DNA binding"/>
    <property type="evidence" value="ECO:0007669"/>
    <property type="project" value="UniProtKB-KW"/>
</dbReference>
<evidence type="ECO:0000256" key="1">
    <source>
        <dbReference type="ARBA" id="ARBA00022553"/>
    </source>
</evidence>
<keyword evidence="1 3" id="KW-0597">Phosphoprotein</keyword>
<dbReference type="PRINTS" id="PR00038">
    <property type="entry name" value="HTHLUXR"/>
</dbReference>
<gene>
    <name evidence="6" type="ordered locus">HCH_05087</name>
</gene>
<dbReference type="Gene3D" id="3.40.50.2300">
    <property type="match status" value="1"/>
</dbReference>
<dbReference type="PROSITE" id="PS50110">
    <property type="entry name" value="RESPONSE_REGULATORY"/>
    <property type="match status" value="1"/>
</dbReference>
<name>Q2SC56_HAHCH</name>
<dbReference type="GO" id="GO:0006355">
    <property type="term" value="P:regulation of DNA-templated transcription"/>
    <property type="evidence" value="ECO:0007669"/>
    <property type="project" value="InterPro"/>
</dbReference>
<feature type="modified residue" description="4-aspartylphosphate" evidence="3">
    <location>
        <position position="68"/>
    </location>
</feature>
<keyword evidence="7" id="KW-1185">Reference proteome</keyword>
<dbReference type="InterPro" id="IPR001789">
    <property type="entry name" value="Sig_transdc_resp-reg_receiver"/>
</dbReference>
<dbReference type="RefSeq" id="WP_011398833.1">
    <property type="nucleotide sequence ID" value="NC_007645.1"/>
</dbReference>
<dbReference type="eggNOG" id="COG2197">
    <property type="taxonomic scope" value="Bacteria"/>
</dbReference>
<sequence>MSISASSAVFVPNHLRVLVIDDHQLVIDGLRVALTAQQVPIDLVNAFNCQAAQTLLETDQSFDLILLDLSLPDGRGFKFLRYLTCKRIYIPVAILSASEDIEDVELSLRSGAIGFISKSSSAMEINLAIRQILNGKQYVPNFYIHRNQTPVQDSQLRLDSITPRQMEVLQLLAKGLPNKRICSELSLTEDTVKSHLKALFMHLNVHNRTECVSVATRLHLVDA</sequence>
<dbReference type="OrthoDB" id="9814495at2"/>
<dbReference type="CDD" id="cd17535">
    <property type="entry name" value="REC_NarL-like"/>
    <property type="match status" value="1"/>
</dbReference>
<keyword evidence="2 6" id="KW-0238">DNA-binding</keyword>
<dbReference type="InterPro" id="IPR016032">
    <property type="entry name" value="Sig_transdc_resp-reg_C-effctor"/>
</dbReference>
<dbReference type="PROSITE" id="PS50043">
    <property type="entry name" value="HTH_LUXR_2"/>
    <property type="match status" value="1"/>
</dbReference>
<dbReference type="InterPro" id="IPR058245">
    <property type="entry name" value="NreC/VraR/RcsB-like_REC"/>
</dbReference>
<evidence type="ECO:0000313" key="6">
    <source>
        <dbReference type="EMBL" id="ABC31768.1"/>
    </source>
</evidence>
<dbReference type="SUPFAM" id="SSF52172">
    <property type="entry name" value="CheY-like"/>
    <property type="match status" value="1"/>
</dbReference>
<dbReference type="InterPro" id="IPR051015">
    <property type="entry name" value="EvgA-like"/>
</dbReference>
<dbReference type="InterPro" id="IPR011006">
    <property type="entry name" value="CheY-like_superfamily"/>
</dbReference>
<dbReference type="Pfam" id="PF00072">
    <property type="entry name" value="Response_reg"/>
    <property type="match status" value="1"/>
</dbReference>
<protein>
    <submittedName>
        <fullName evidence="6">Response regulator containing a CheY-like receiver domain and an HTH DNA-binding domain</fullName>
    </submittedName>
</protein>
<organism evidence="6 7">
    <name type="scientific">Hahella chejuensis (strain KCTC 2396)</name>
    <dbReference type="NCBI Taxonomy" id="349521"/>
    <lineage>
        <taxon>Bacteria</taxon>
        <taxon>Pseudomonadati</taxon>
        <taxon>Pseudomonadota</taxon>
        <taxon>Gammaproteobacteria</taxon>
        <taxon>Oceanospirillales</taxon>
        <taxon>Hahellaceae</taxon>
        <taxon>Hahella</taxon>
    </lineage>
</organism>
<dbReference type="SMART" id="SM00448">
    <property type="entry name" value="REC"/>
    <property type="match status" value="1"/>
</dbReference>
<dbReference type="SMART" id="SM00421">
    <property type="entry name" value="HTH_LUXR"/>
    <property type="match status" value="1"/>
</dbReference>
<dbReference type="AlphaFoldDB" id="Q2SC56"/>
<evidence type="ECO:0000256" key="3">
    <source>
        <dbReference type="PROSITE-ProRule" id="PRU00169"/>
    </source>
</evidence>
<evidence type="ECO:0000256" key="2">
    <source>
        <dbReference type="ARBA" id="ARBA00023125"/>
    </source>
</evidence>
<dbReference type="InterPro" id="IPR000792">
    <property type="entry name" value="Tscrpt_reg_LuxR_C"/>
</dbReference>
<evidence type="ECO:0000259" key="5">
    <source>
        <dbReference type="PROSITE" id="PS50110"/>
    </source>
</evidence>
<dbReference type="STRING" id="349521.HCH_05087"/>
<dbReference type="GO" id="GO:0000160">
    <property type="term" value="P:phosphorelay signal transduction system"/>
    <property type="evidence" value="ECO:0007669"/>
    <property type="project" value="InterPro"/>
</dbReference>
<dbReference type="SUPFAM" id="SSF46894">
    <property type="entry name" value="C-terminal effector domain of the bipartite response regulators"/>
    <property type="match status" value="1"/>
</dbReference>
<dbReference type="Proteomes" id="UP000000238">
    <property type="component" value="Chromosome"/>
</dbReference>
<proteinExistence type="predicted"/>
<dbReference type="CDD" id="cd06170">
    <property type="entry name" value="LuxR_C_like"/>
    <property type="match status" value="1"/>
</dbReference>
<dbReference type="HOGENOM" id="CLU_000445_90_8_6"/>
<feature type="domain" description="Response regulatory" evidence="5">
    <location>
        <begin position="16"/>
        <end position="133"/>
    </location>
</feature>
<dbReference type="KEGG" id="hch:HCH_05087"/>
<dbReference type="Pfam" id="PF00196">
    <property type="entry name" value="GerE"/>
    <property type="match status" value="1"/>
</dbReference>
<dbReference type="PANTHER" id="PTHR45566:SF1">
    <property type="entry name" value="HTH-TYPE TRANSCRIPTIONAL REGULATOR YHJB-RELATED"/>
    <property type="match status" value="1"/>
</dbReference>
<dbReference type="PANTHER" id="PTHR45566">
    <property type="entry name" value="HTH-TYPE TRANSCRIPTIONAL REGULATOR YHJB-RELATED"/>
    <property type="match status" value="1"/>
</dbReference>
<dbReference type="EMBL" id="CP000155">
    <property type="protein sequence ID" value="ABC31768.1"/>
    <property type="molecule type" value="Genomic_DNA"/>
</dbReference>